<evidence type="ECO:0000313" key="1">
    <source>
        <dbReference type="EMBL" id="QJA55387.1"/>
    </source>
</evidence>
<gene>
    <name evidence="2" type="ORF">MM415A02068_0002</name>
    <name evidence="1" type="ORF">MM415B02054_0014</name>
</gene>
<name>A0A6M3IDX4_9ZZZZ</name>
<proteinExistence type="predicted"/>
<organism evidence="1">
    <name type="scientific">viral metagenome</name>
    <dbReference type="NCBI Taxonomy" id="1070528"/>
    <lineage>
        <taxon>unclassified sequences</taxon>
        <taxon>metagenomes</taxon>
        <taxon>organismal metagenomes</taxon>
    </lineage>
</organism>
<evidence type="ECO:0000313" key="2">
    <source>
        <dbReference type="EMBL" id="QJA74250.1"/>
    </source>
</evidence>
<dbReference type="EMBL" id="MT142085">
    <property type="protein sequence ID" value="QJA74250.1"/>
    <property type="molecule type" value="Genomic_DNA"/>
</dbReference>
<sequence>MTKTIKEIVIDWLEGHGYDGLCDPGNECGCPVFALMPCDEPDFERCVAAHKVLMNDGDWLMFPGKAPEFE</sequence>
<dbReference type="EMBL" id="MT141155">
    <property type="protein sequence ID" value="QJA55387.1"/>
    <property type="molecule type" value="Genomic_DNA"/>
</dbReference>
<dbReference type="AlphaFoldDB" id="A0A6M3IDX4"/>
<accession>A0A6M3IDX4</accession>
<reference evidence="1" key="1">
    <citation type="submission" date="2020-03" db="EMBL/GenBank/DDBJ databases">
        <title>The deep terrestrial virosphere.</title>
        <authorList>
            <person name="Holmfeldt K."/>
            <person name="Nilsson E."/>
            <person name="Simone D."/>
            <person name="Lopez-Fernandez M."/>
            <person name="Wu X."/>
            <person name="de Brujin I."/>
            <person name="Lundin D."/>
            <person name="Andersson A."/>
            <person name="Bertilsson S."/>
            <person name="Dopson M."/>
        </authorList>
    </citation>
    <scope>NUCLEOTIDE SEQUENCE</scope>
    <source>
        <strain evidence="2">MM415A02068</strain>
        <strain evidence="1">MM415B02054</strain>
    </source>
</reference>
<protein>
    <submittedName>
        <fullName evidence="1">Uncharacterized protein</fullName>
    </submittedName>
</protein>